<evidence type="ECO:0000256" key="8">
    <source>
        <dbReference type="ARBA" id="ARBA00023015"/>
    </source>
</evidence>
<evidence type="ECO:0000256" key="5">
    <source>
        <dbReference type="ARBA" id="ARBA00022723"/>
    </source>
</evidence>
<evidence type="ECO:0000256" key="1">
    <source>
        <dbReference type="ARBA" id="ARBA00004496"/>
    </source>
</evidence>
<evidence type="ECO:0000256" key="6">
    <source>
        <dbReference type="ARBA" id="ARBA00023004"/>
    </source>
</evidence>
<comment type="PTM">
    <text evidence="12">Upon Fe-S cluster removal intramolecular disulfide bonds are formed.</text>
</comment>
<keyword evidence="10 12" id="KW-1015">Disulfide bond</keyword>
<comment type="caution">
    <text evidence="14">The sequence shown here is derived from an EMBL/GenBank/DDBJ whole genome shotgun (WGS) entry which is preliminary data.</text>
</comment>
<evidence type="ECO:0000256" key="7">
    <source>
        <dbReference type="ARBA" id="ARBA00023014"/>
    </source>
</evidence>
<evidence type="ECO:0000256" key="12">
    <source>
        <dbReference type="HAMAP-Rule" id="MF_01479"/>
    </source>
</evidence>
<keyword evidence="15" id="KW-1185">Reference proteome</keyword>
<keyword evidence="4 12" id="KW-0963">Cytoplasm</keyword>
<keyword evidence="8 12" id="KW-0805">Transcription regulation</keyword>
<feature type="binding site" evidence="12">
    <location>
        <position position="66"/>
    </location>
    <ligand>
        <name>[4Fe-4S] cluster</name>
        <dbReference type="ChEBI" id="CHEBI:49883"/>
    </ligand>
</feature>
<keyword evidence="5 12" id="KW-0479">Metal-binding</keyword>
<proteinExistence type="inferred from homology"/>
<feature type="binding site" evidence="12">
    <location>
        <position position="99"/>
    </location>
    <ligand>
        <name>[4Fe-4S] cluster</name>
        <dbReference type="ChEBI" id="CHEBI:49883"/>
    </ligand>
</feature>
<dbReference type="EMBL" id="BSUZ01000001">
    <property type="protein sequence ID" value="GMA88113.1"/>
    <property type="molecule type" value="Genomic_DNA"/>
</dbReference>
<dbReference type="PANTHER" id="PTHR38839">
    <property type="entry name" value="TRANSCRIPTIONAL REGULATOR WHID-RELATED"/>
    <property type="match status" value="1"/>
</dbReference>
<dbReference type="PROSITE" id="PS51674">
    <property type="entry name" value="4FE4S_WBL"/>
    <property type="match status" value="1"/>
</dbReference>
<dbReference type="Proteomes" id="UP001157017">
    <property type="component" value="Unassembled WGS sequence"/>
</dbReference>
<dbReference type="InterPro" id="IPR003482">
    <property type="entry name" value="Whib"/>
</dbReference>
<evidence type="ECO:0000256" key="3">
    <source>
        <dbReference type="ARBA" id="ARBA00022485"/>
    </source>
</evidence>
<protein>
    <recommendedName>
        <fullName evidence="12">Transcriptional regulator WhiB</fullName>
    </recommendedName>
</protein>
<keyword evidence="3 12" id="KW-0004">4Fe-4S</keyword>
<evidence type="ECO:0000256" key="9">
    <source>
        <dbReference type="ARBA" id="ARBA00023125"/>
    </source>
</evidence>
<comment type="subcellular location">
    <subcellularLocation>
        <location evidence="1 12">Cytoplasm</location>
    </subcellularLocation>
</comment>
<name>A0ABQ6JL42_9ACTN</name>
<feature type="binding site" evidence="12">
    <location>
        <position position="105"/>
    </location>
    <ligand>
        <name>[4Fe-4S] cluster</name>
        <dbReference type="ChEBI" id="CHEBI:49883"/>
    </ligand>
</feature>
<keyword evidence="6 12" id="KW-0408">Iron</keyword>
<dbReference type="PANTHER" id="PTHR38839:SF5">
    <property type="entry name" value="TRANSCRIPTIONAL REGULATOR WHID"/>
    <property type="match status" value="1"/>
</dbReference>
<dbReference type="HAMAP" id="MF_01479">
    <property type="entry name" value="WhiB"/>
    <property type="match status" value="1"/>
</dbReference>
<comment type="function">
    <text evidence="12">Acts as a transcriptional regulator. Probably redox-responsive. The apo- but not holo-form probably binds DNA.</text>
</comment>
<comment type="PTM">
    <text evidence="12">The Fe-S cluster can be nitrosylated by nitric oxide (NO).</text>
</comment>
<evidence type="ECO:0000256" key="10">
    <source>
        <dbReference type="ARBA" id="ARBA00023157"/>
    </source>
</evidence>
<organism evidence="14 15">
    <name type="scientific">Angustibacter aerolatus</name>
    <dbReference type="NCBI Taxonomy" id="1162965"/>
    <lineage>
        <taxon>Bacteria</taxon>
        <taxon>Bacillati</taxon>
        <taxon>Actinomycetota</taxon>
        <taxon>Actinomycetes</taxon>
        <taxon>Kineosporiales</taxon>
        <taxon>Kineosporiaceae</taxon>
    </lineage>
</organism>
<feature type="domain" description="4Fe-4S Wbl-type" evidence="13">
    <location>
        <begin position="65"/>
        <end position="129"/>
    </location>
</feature>
<evidence type="ECO:0000259" key="13">
    <source>
        <dbReference type="PROSITE" id="PS51674"/>
    </source>
</evidence>
<reference evidence="15" key="1">
    <citation type="journal article" date="2019" name="Int. J. Syst. Evol. Microbiol.">
        <title>The Global Catalogue of Microorganisms (GCM) 10K type strain sequencing project: providing services to taxonomists for standard genome sequencing and annotation.</title>
        <authorList>
            <consortium name="The Broad Institute Genomics Platform"/>
            <consortium name="The Broad Institute Genome Sequencing Center for Infectious Disease"/>
            <person name="Wu L."/>
            <person name="Ma J."/>
        </authorList>
    </citation>
    <scope>NUCLEOTIDE SEQUENCE [LARGE SCALE GENOMIC DNA]</scope>
    <source>
        <strain evidence="15">NBRC 108730</strain>
    </source>
</reference>
<comment type="similarity">
    <text evidence="2 12">Belongs to the WhiB family.</text>
</comment>
<evidence type="ECO:0000256" key="11">
    <source>
        <dbReference type="ARBA" id="ARBA00023163"/>
    </source>
</evidence>
<dbReference type="InterPro" id="IPR034768">
    <property type="entry name" value="4FE4S_WBL"/>
</dbReference>
<evidence type="ECO:0000313" key="15">
    <source>
        <dbReference type="Proteomes" id="UP001157017"/>
    </source>
</evidence>
<keyword evidence="11 12" id="KW-0804">Transcription</keyword>
<accession>A0ABQ6JL42</accession>
<keyword evidence="7 12" id="KW-0411">Iron-sulfur</keyword>
<comment type="cofactor">
    <cofactor evidence="12">
        <name>[4Fe-4S] cluster</name>
        <dbReference type="ChEBI" id="CHEBI:49883"/>
    </cofactor>
    <text evidence="12">Binds 1 [4Fe-4S] cluster per subunit. Following nitrosylation of the [4Fe-4S] cluster binds 1 [4Fe-8(NO)] cluster per subunit.</text>
</comment>
<gene>
    <name evidence="12" type="primary">whiB</name>
    <name evidence="14" type="ORF">GCM10025868_33630</name>
</gene>
<evidence type="ECO:0000256" key="2">
    <source>
        <dbReference type="ARBA" id="ARBA00006597"/>
    </source>
</evidence>
<evidence type="ECO:0000256" key="4">
    <source>
        <dbReference type="ARBA" id="ARBA00022490"/>
    </source>
</evidence>
<sequence>MNRFNEGLELCLARLYVHQSAPDGFRERIESAKNVAEPSKEHAMAEISRLPGPVADLWEWQYDGACRRADPTIFFHPEGERGPTRRRRDEAAKAVCAGCPVMQQCRSHALQVREPYGVWGGMTEDEREQHYAVAKQRDGFSAAI</sequence>
<dbReference type="Pfam" id="PF02467">
    <property type="entry name" value="Whib"/>
    <property type="match status" value="1"/>
</dbReference>
<keyword evidence="9 12" id="KW-0238">DNA-binding</keyword>
<feature type="binding site" evidence="12">
    <location>
        <position position="96"/>
    </location>
    <ligand>
        <name>[4Fe-4S] cluster</name>
        <dbReference type="ChEBI" id="CHEBI:49883"/>
    </ligand>
</feature>
<evidence type="ECO:0000313" key="14">
    <source>
        <dbReference type="EMBL" id="GMA88113.1"/>
    </source>
</evidence>